<dbReference type="Pfam" id="PF00665">
    <property type="entry name" value="rve"/>
    <property type="match status" value="1"/>
</dbReference>
<dbReference type="Proteomes" id="UP000292209">
    <property type="component" value="Unassembled WGS sequence"/>
</dbReference>
<dbReference type="InterPro" id="IPR050900">
    <property type="entry name" value="Transposase_IS3/IS150/IS904"/>
</dbReference>
<name>A0A4Q7P5M1_9BACT</name>
<accession>A0A4Q7P5M1</accession>
<protein>
    <submittedName>
        <fullName evidence="2">Transposase InsO family protein</fullName>
    </submittedName>
</protein>
<dbReference type="GO" id="GO:0003676">
    <property type="term" value="F:nucleic acid binding"/>
    <property type="evidence" value="ECO:0007669"/>
    <property type="project" value="InterPro"/>
</dbReference>
<dbReference type="SUPFAM" id="SSF53098">
    <property type="entry name" value="Ribonuclease H-like"/>
    <property type="match status" value="1"/>
</dbReference>
<dbReference type="Gene3D" id="3.30.420.10">
    <property type="entry name" value="Ribonuclease H-like superfamily/Ribonuclease H"/>
    <property type="match status" value="1"/>
</dbReference>
<evidence type="ECO:0000259" key="1">
    <source>
        <dbReference type="PROSITE" id="PS50994"/>
    </source>
</evidence>
<comment type="caution">
    <text evidence="2">The sequence shown here is derived from an EMBL/GenBank/DDBJ whole genome shotgun (WGS) entry which is preliminary data.</text>
</comment>
<gene>
    <name evidence="2" type="ORF">BC751_0865</name>
</gene>
<feature type="domain" description="Integrase catalytic" evidence="1">
    <location>
        <begin position="111"/>
        <end position="273"/>
    </location>
</feature>
<sequence>MSVKSGCTYFGYSRSAYYGWMDSKLKEEAQYDLVLELVRDYRRTHPMMGTRKLQELIREDAVRLEISIGRDRLFELLRSEGLLVKRKRKYVVTTQSFMRYSKYEDLFNGNVWTTAHQAWVSDITYIRVGDSFRYLYLITDAYSRKIVGWYLGNTLESKCAVEALKMAIEQCPSTEGIVHHSDRGFQYCSKIYTELLEKEGIKSSMGEAGNCYDNAMAERVNGILKIEYKLGDRFKNLKEAFAAVRHGVWAYNEKRPHCSLNMKKPIEVHEGLTVFSSLKRKSSPRQRPVEATKNPLYRLYLGFFIFGGQFGGQFAGNRSVFLQFFIMSKNADLT</sequence>
<dbReference type="PROSITE" id="PS50994">
    <property type="entry name" value="INTEGRASE"/>
    <property type="match status" value="1"/>
</dbReference>
<evidence type="ECO:0000313" key="2">
    <source>
        <dbReference type="EMBL" id="RZS95343.1"/>
    </source>
</evidence>
<dbReference type="EMBL" id="SGXG01000001">
    <property type="protein sequence ID" value="RZS95343.1"/>
    <property type="molecule type" value="Genomic_DNA"/>
</dbReference>
<dbReference type="GO" id="GO:0015074">
    <property type="term" value="P:DNA integration"/>
    <property type="evidence" value="ECO:0007669"/>
    <property type="project" value="InterPro"/>
</dbReference>
<dbReference type="InterPro" id="IPR048020">
    <property type="entry name" value="Transpos_IS3"/>
</dbReference>
<dbReference type="PANTHER" id="PTHR46889:SF5">
    <property type="entry name" value="INTEGRASE PROTEIN"/>
    <property type="match status" value="1"/>
</dbReference>
<organism evidence="2 3">
    <name type="scientific">Cecembia calidifontis</name>
    <dbReference type="NCBI Taxonomy" id="1187080"/>
    <lineage>
        <taxon>Bacteria</taxon>
        <taxon>Pseudomonadati</taxon>
        <taxon>Bacteroidota</taxon>
        <taxon>Cytophagia</taxon>
        <taxon>Cytophagales</taxon>
        <taxon>Cyclobacteriaceae</taxon>
        <taxon>Cecembia</taxon>
    </lineage>
</organism>
<dbReference type="RefSeq" id="WP_165389792.1">
    <property type="nucleotide sequence ID" value="NZ_SGXG01000001.1"/>
</dbReference>
<dbReference type="PANTHER" id="PTHR46889">
    <property type="entry name" value="TRANSPOSASE INSF FOR INSERTION SEQUENCE IS3B-RELATED"/>
    <property type="match status" value="1"/>
</dbReference>
<dbReference type="InterPro" id="IPR012337">
    <property type="entry name" value="RNaseH-like_sf"/>
</dbReference>
<reference evidence="2 3" key="1">
    <citation type="submission" date="2019-02" db="EMBL/GenBank/DDBJ databases">
        <title>Genomic Encyclopedia of Archaeal and Bacterial Type Strains, Phase II (KMG-II): from individual species to whole genera.</title>
        <authorList>
            <person name="Goeker M."/>
        </authorList>
    </citation>
    <scope>NUCLEOTIDE SEQUENCE [LARGE SCALE GENOMIC DNA]</scope>
    <source>
        <strain evidence="2 3">DSM 21411</strain>
    </source>
</reference>
<evidence type="ECO:0000313" key="3">
    <source>
        <dbReference type="Proteomes" id="UP000292209"/>
    </source>
</evidence>
<dbReference type="InterPro" id="IPR036397">
    <property type="entry name" value="RNaseH_sf"/>
</dbReference>
<dbReference type="NCBIfam" id="NF033516">
    <property type="entry name" value="transpos_IS3"/>
    <property type="match status" value="1"/>
</dbReference>
<dbReference type="InterPro" id="IPR001584">
    <property type="entry name" value="Integrase_cat-core"/>
</dbReference>
<keyword evidence="3" id="KW-1185">Reference proteome</keyword>
<dbReference type="AlphaFoldDB" id="A0A4Q7P5M1"/>
<proteinExistence type="predicted"/>